<dbReference type="InterPro" id="IPR011330">
    <property type="entry name" value="Glyco_hydro/deAcase_b/a-brl"/>
</dbReference>
<dbReference type="Proteomes" id="UP000216308">
    <property type="component" value="Unassembled WGS sequence"/>
</dbReference>
<name>A0A256IH67_9EURY</name>
<dbReference type="PANTHER" id="PTHR47561">
    <property type="entry name" value="POLYSACCHARIDE DEACETYLASE FAMILY PROTEIN (AFU_ORTHOLOGUE AFUA_6G05030)"/>
    <property type="match status" value="1"/>
</dbReference>
<accession>A0A256IH67</accession>
<dbReference type="GO" id="GO:0005975">
    <property type="term" value="P:carbohydrate metabolic process"/>
    <property type="evidence" value="ECO:0007669"/>
    <property type="project" value="InterPro"/>
</dbReference>
<dbReference type="Gene3D" id="3.20.20.370">
    <property type="entry name" value="Glycoside hydrolase/deacetylase"/>
    <property type="match status" value="1"/>
</dbReference>
<dbReference type="InterPro" id="IPR002509">
    <property type="entry name" value="NODB_dom"/>
</dbReference>
<reference evidence="2 3" key="1">
    <citation type="journal article" date="2014" name="Front. Microbiol.">
        <title>Population and genomic analysis of the genus Halorubrum.</title>
        <authorList>
            <person name="Fullmer M.S."/>
            <person name="Soucy S.M."/>
            <person name="Swithers K.S."/>
            <person name="Makkay A.M."/>
            <person name="Wheeler R."/>
            <person name="Ventosa A."/>
            <person name="Gogarten J.P."/>
            <person name="Papke R.T."/>
        </authorList>
    </citation>
    <scope>NUCLEOTIDE SEQUENCE [LARGE SCALE GENOMIC DNA]</scope>
    <source>
        <strain evidence="2 3">Cb34</strain>
    </source>
</reference>
<dbReference type="CDD" id="cd10938">
    <property type="entry name" value="CE4_HpPgdA_like"/>
    <property type="match status" value="1"/>
</dbReference>
<dbReference type="PANTHER" id="PTHR47561:SF1">
    <property type="entry name" value="POLYSACCHARIDE DEACETYLASE FAMILY PROTEIN (AFU_ORTHOLOGUE AFUA_6G05030)"/>
    <property type="match status" value="1"/>
</dbReference>
<evidence type="ECO:0000259" key="1">
    <source>
        <dbReference type="PROSITE" id="PS51677"/>
    </source>
</evidence>
<dbReference type="OrthoDB" id="10436at2157"/>
<dbReference type="GO" id="GO:0016810">
    <property type="term" value="F:hydrolase activity, acting on carbon-nitrogen (but not peptide) bonds"/>
    <property type="evidence" value="ECO:0007669"/>
    <property type="project" value="InterPro"/>
</dbReference>
<sequence>MSDSPWPDGYRSAACFTFDLDADEIWNLRIERDDAWDTPPIRTRGEFGPNVAVPRILELFDRYDLQCTFFIPGKVAEDWPETVRAIHEAGHEIGHHGYRHVNPSDFDSRAEEEADVKAALDVFDDLIGEAPVGYRSPASDLSDHTLELLADNGIRWESTLMDADLPYVHDEGIVEVPFDWSLDDWPYFGYQMYPQLPYQSGISPTEPVFDSWRREFDGLHERGRAFTLTMHPQIIGRAGRIDALEELIQHVLATGDTWITTGRAIADRWEAGGN</sequence>
<organism evidence="2 3">
    <name type="scientific">Halorubrum halodurans</name>
    <dbReference type="NCBI Taxonomy" id="1383851"/>
    <lineage>
        <taxon>Archaea</taxon>
        <taxon>Methanobacteriati</taxon>
        <taxon>Methanobacteriota</taxon>
        <taxon>Stenosarchaea group</taxon>
        <taxon>Halobacteria</taxon>
        <taxon>Halobacteriales</taxon>
        <taxon>Haloferacaceae</taxon>
        <taxon>Halorubrum</taxon>
    </lineage>
</organism>
<dbReference type="Pfam" id="PF01522">
    <property type="entry name" value="Polysacc_deac_1"/>
    <property type="match status" value="1"/>
</dbReference>
<dbReference type="PROSITE" id="PS51677">
    <property type="entry name" value="NODB"/>
    <property type="match status" value="1"/>
</dbReference>
<evidence type="ECO:0000313" key="3">
    <source>
        <dbReference type="Proteomes" id="UP000216308"/>
    </source>
</evidence>
<feature type="domain" description="NodB homology" evidence="1">
    <location>
        <begin position="39"/>
        <end position="259"/>
    </location>
</feature>
<gene>
    <name evidence="2" type="ORF">DJ70_10680</name>
</gene>
<protein>
    <recommendedName>
        <fullName evidence="1">NodB homology domain-containing protein</fullName>
    </recommendedName>
</protein>
<dbReference type="EMBL" id="NHPJ01000096">
    <property type="protein sequence ID" value="OYR55879.1"/>
    <property type="molecule type" value="Genomic_DNA"/>
</dbReference>
<evidence type="ECO:0000313" key="2">
    <source>
        <dbReference type="EMBL" id="OYR55879.1"/>
    </source>
</evidence>
<comment type="caution">
    <text evidence="2">The sequence shown here is derived from an EMBL/GenBank/DDBJ whole genome shotgun (WGS) entry which is preliminary data.</text>
</comment>
<dbReference type="SUPFAM" id="SSF88713">
    <property type="entry name" value="Glycoside hydrolase/deacetylase"/>
    <property type="match status" value="1"/>
</dbReference>
<dbReference type="RefSeq" id="WP_094532854.1">
    <property type="nucleotide sequence ID" value="NZ_NHPJ01000096.1"/>
</dbReference>
<proteinExistence type="predicted"/>
<dbReference type="AlphaFoldDB" id="A0A256IH67"/>
<dbReference type="InterPro" id="IPR037950">
    <property type="entry name" value="PgdA-like"/>
</dbReference>
<keyword evidence="3" id="KW-1185">Reference proteome</keyword>